<protein>
    <submittedName>
        <fullName evidence="3">Uncharacterized protein</fullName>
    </submittedName>
</protein>
<proteinExistence type="predicted"/>
<feature type="transmembrane region" description="Helical" evidence="2">
    <location>
        <begin position="401"/>
        <end position="426"/>
    </location>
</feature>
<keyword evidence="2" id="KW-1133">Transmembrane helix</keyword>
<feature type="compositionally biased region" description="Acidic residues" evidence="1">
    <location>
        <begin position="85"/>
        <end position="94"/>
    </location>
</feature>
<feature type="compositionally biased region" description="Basic residues" evidence="1">
    <location>
        <begin position="111"/>
        <end position="125"/>
    </location>
</feature>
<comment type="caution">
    <text evidence="3">The sequence shown here is derived from an EMBL/GenBank/DDBJ whole genome shotgun (WGS) entry which is preliminary data.</text>
</comment>
<dbReference type="AlphaFoldDB" id="A0ABD3MSG6"/>
<sequence>MSASQRIRNAIVICAAVASSSSSSPSILLVAAASSSSPSSSSSVAAATIATTTTSNKRRAVYPSPSASTLSWGCRVPRGGSANDDKDDEIEVDSESSSSAVVTTAASGTKTKQKRKKSKSLKKKKSAGDNDTPIIESVTNQDEGEEDYDDDVTTDKSSTAKKNTISEVMKGKDAASILGDGIRQRANLLRRDVLPTYYSYEERALDAALTSVGLSLGTAGTDRDKNIIRKEEEEEDENLAYYQYGHRIDNSQEEGRKNRPPSLSSTTLTTALSDYFLKTHGGTHIVQILLSLLASGLGVTCLILPPFPTSTSYLASTAAAAGTTTTTTSTKSSSKLLSQQIILSTLKYQLLQQTLILGMAKHASGLIGAILLGALQIPNLGVRNVRRHLERVASHDPVGRYLFYCSLLVVWMGWFTGGGGAVVGGGMSGYIARMRGSVLSIMNAASATAAASAASASSIPSFEGGGDSSSSSVISQEAAVTTQLLNTLMEQPPPWFLSHSWMGYILPFFILGPVLLREIISVIWVISDVLSLIVLSSKSKSTKLLLGTFSSSCRTIVDGFLRVLLVASDEEWKSADSFQRQVILAGLVSRCSSVMELAVGGILFWDAIQSFWNFACSSPTATTTTVSVARLPFKCVLGKMACAHLYLNYLQSKKKKMKAKTSTKDKSVFEQDVE</sequence>
<gene>
    <name evidence="3" type="ORF">ACHAWU_002013</name>
</gene>
<feature type="transmembrane region" description="Helical" evidence="2">
    <location>
        <begin position="363"/>
        <end position="381"/>
    </location>
</feature>
<keyword evidence="4" id="KW-1185">Reference proteome</keyword>
<name>A0ABD3MSG6_9STRA</name>
<feature type="compositionally biased region" description="Low complexity" evidence="1">
    <location>
        <begin position="95"/>
        <end position="110"/>
    </location>
</feature>
<evidence type="ECO:0000256" key="2">
    <source>
        <dbReference type="SAM" id="Phobius"/>
    </source>
</evidence>
<keyword evidence="2" id="KW-0812">Transmembrane</keyword>
<dbReference type="EMBL" id="JALLBG020000123">
    <property type="protein sequence ID" value="KAL3763440.1"/>
    <property type="molecule type" value="Genomic_DNA"/>
</dbReference>
<evidence type="ECO:0000256" key="1">
    <source>
        <dbReference type="SAM" id="MobiDB-lite"/>
    </source>
</evidence>
<reference evidence="3 4" key="1">
    <citation type="submission" date="2024-10" db="EMBL/GenBank/DDBJ databases">
        <title>Updated reference genomes for cyclostephanoid diatoms.</title>
        <authorList>
            <person name="Roberts W.R."/>
            <person name="Alverson A.J."/>
        </authorList>
    </citation>
    <scope>NUCLEOTIDE SEQUENCE [LARGE SCALE GENOMIC DNA]</scope>
    <source>
        <strain evidence="3 4">AJA232-27</strain>
    </source>
</reference>
<keyword evidence="2" id="KW-0472">Membrane</keyword>
<feature type="region of interest" description="Disordered" evidence="1">
    <location>
        <begin position="52"/>
        <end position="159"/>
    </location>
</feature>
<evidence type="ECO:0000313" key="3">
    <source>
        <dbReference type="EMBL" id="KAL3763440.1"/>
    </source>
</evidence>
<evidence type="ECO:0000313" key="4">
    <source>
        <dbReference type="Proteomes" id="UP001530293"/>
    </source>
</evidence>
<organism evidence="3 4">
    <name type="scientific">Discostella pseudostelligera</name>
    <dbReference type="NCBI Taxonomy" id="259834"/>
    <lineage>
        <taxon>Eukaryota</taxon>
        <taxon>Sar</taxon>
        <taxon>Stramenopiles</taxon>
        <taxon>Ochrophyta</taxon>
        <taxon>Bacillariophyta</taxon>
        <taxon>Coscinodiscophyceae</taxon>
        <taxon>Thalassiosirophycidae</taxon>
        <taxon>Stephanodiscales</taxon>
        <taxon>Stephanodiscaceae</taxon>
        <taxon>Discostella</taxon>
    </lineage>
</organism>
<accession>A0ABD3MSG6</accession>
<dbReference type="Proteomes" id="UP001530293">
    <property type="component" value="Unassembled WGS sequence"/>
</dbReference>
<feature type="transmembrane region" description="Helical" evidence="2">
    <location>
        <begin position="285"/>
        <end position="304"/>
    </location>
</feature>
<feature type="compositionally biased region" description="Acidic residues" evidence="1">
    <location>
        <begin position="142"/>
        <end position="152"/>
    </location>
</feature>